<dbReference type="Pfam" id="PF04564">
    <property type="entry name" value="U-box"/>
    <property type="match status" value="1"/>
</dbReference>
<evidence type="ECO:0000256" key="2">
    <source>
        <dbReference type="ARBA" id="ARBA00022679"/>
    </source>
</evidence>
<evidence type="ECO:0000313" key="4">
    <source>
        <dbReference type="EMBL" id="KAK8955819.1"/>
    </source>
</evidence>
<comment type="pathway">
    <text evidence="1">Protein modification; protein ubiquitination.</text>
</comment>
<dbReference type="PANTHER" id="PTHR35549">
    <property type="entry name" value="OS04G0584500 PROTEIN"/>
    <property type="match status" value="1"/>
</dbReference>
<protein>
    <submittedName>
        <fullName evidence="4">E3 ubiquitin-protein ligase LIN-1</fullName>
    </submittedName>
</protein>
<gene>
    <name evidence="4" type="primary">CERBERUS</name>
    <name evidence="4" type="ORF">KSP40_PGU002488</name>
</gene>
<dbReference type="PANTHER" id="PTHR35549:SF1">
    <property type="entry name" value="OS04G0584500 PROTEIN"/>
    <property type="match status" value="1"/>
</dbReference>
<dbReference type="InterPro" id="IPR013083">
    <property type="entry name" value="Znf_RING/FYVE/PHD"/>
</dbReference>
<dbReference type="InterPro" id="IPR003613">
    <property type="entry name" value="Ubox_domain"/>
</dbReference>
<comment type="caution">
    <text evidence="4">The sequence shown here is derived from an EMBL/GenBank/DDBJ whole genome shotgun (WGS) entry which is preliminary data.</text>
</comment>
<dbReference type="Gene3D" id="3.30.40.10">
    <property type="entry name" value="Zinc/RING finger domain, C3HC4 (zinc finger)"/>
    <property type="match status" value="1"/>
</dbReference>
<evidence type="ECO:0000313" key="5">
    <source>
        <dbReference type="Proteomes" id="UP001412067"/>
    </source>
</evidence>
<keyword evidence="2" id="KW-0808">Transferase</keyword>
<evidence type="ECO:0000256" key="1">
    <source>
        <dbReference type="ARBA" id="ARBA00004906"/>
    </source>
</evidence>
<feature type="domain" description="U-box" evidence="3">
    <location>
        <begin position="167"/>
        <end position="242"/>
    </location>
</feature>
<accession>A0ABR2M067</accession>
<evidence type="ECO:0000259" key="3">
    <source>
        <dbReference type="PROSITE" id="PS51698"/>
    </source>
</evidence>
<name>A0ABR2M067_9ASPA</name>
<dbReference type="Proteomes" id="UP001412067">
    <property type="component" value="Unassembled WGS sequence"/>
</dbReference>
<dbReference type="SMART" id="SM00504">
    <property type="entry name" value="Ubox"/>
    <property type="match status" value="1"/>
</dbReference>
<dbReference type="Pfam" id="PF23628">
    <property type="entry name" value="ARM_LIN_C"/>
    <property type="match status" value="1"/>
</dbReference>
<sequence length="519" mass="59077">MKIHIRQQIRRDSIMDRSNAQMPPQRRLSSIYGLQSSSPSIIGVKEMRADSQIVQPWGNIEDRIHVGKADIHEYDSKPKMQKLDQCASQMQAISDSSDADSSYPHQSVDYPPYVSYQHELTEATNSESLNDETYGSRRVSSLCSLQASSSAVPFGYRENYDQDSTTGFPKCFICPLKGLILKEPVTLETGYTFELAAIKNRFDQGIKTCPVTGQLLKYSTIPRPNTVFKHLINEWVSECFRNSPFSAVKQVFNSRSELAFLIFEQMCAGLSSDEKKENIKHLIALGGLQFLTQMLELGCLEVKSRAAEFLVQCIKADGCYRKFLVMNIRKSSLLELIHSWRIHEKINAASLLIELICLDRRMDITSFLSGLKTEASFTIMSDLLLCLKSSLPEERVLVAVLLLHLDLMIKFLVDQINGGLWREEVQSLKSRAKKERAQPFTLQIEYDVEAKGVSADDMQIEEDGCDLGGRRMPLVPLMHMKPSWRTVALRDGSSREEERVSGRSHEAIRISFRFRIRRR</sequence>
<reference evidence="4 5" key="1">
    <citation type="journal article" date="2022" name="Nat. Plants">
        <title>Genomes of leafy and leafless Platanthera orchids illuminate the evolution of mycoheterotrophy.</title>
        <authorList>
            <person name="Li M.H."/>
            <person name="Liu K.W."/>
            <person name="Li Z."/>
            <person name="Lu H.C."/>
            <person name="Ye Q.L."/>
            <person name="Zhang D."/>
            <person name="Wang J.Y."/>
            <person name="Li Y.F."/>
            <person name="Zhong Z.M."/>
            <person name="Liu X."/>
            <person name="Yu X."/>
            <person name="Liu D.K."/>
            <person name="Tu X.D."/>
            <person name="Liu B."/>
            <person name="Hao Y."/>
            <person name="Liao X.Y."/>
            <person name="Jiang Y.T."/>
            <person name="Sun W.H."/>
            <person name="Chen J."/>
            <person name="Chen Y.Q."/>
            <person name="Ai Y."/>
            <person name="Zhai J.W."/>
            <person name="Wu S.S."/>
            <person name="Zhou Z."/>
            <person name="Hsiao Y.Y."/>
            <person name="Wu W.L."/>
            <person name="Chen Y.Y."/>
            <person name="Lin Y.F."/>
            <person name="Hsu J.L."/>
            <person name="Li C.Y."/>
            <person name="Wang Z.W."/>
            <person name="Zhao X."/>
            <person name="Zhong W.Y."/>
            <person name="Ma X.K."/>
            <person name="Ma L."/>
            <person name="Huang J."/>
            <person name="Chen G.Z."/>
            <person name="Huang M.Z."/>
            <person name="Huang L."/>
            <person name="Peng D.H."/>
            <person name="Luo Y.B."/>
            <person name="Zou S.Q."/>
            <person name="Chen S.P."/>
            <person name="Lan S."/>
            <person name="Tsai W.C."/>
            <person name="Van de Peer Y."/>
            <person name="Liu Z.J."/>
        </authorList>
    </citation>
    <scope>NUCLEOTIDE SEQUENCE [LARGE SCALE GENOMIC DNA]</scope>
    <source>
        <strain evidence="4">Lor288</strain>
    </source>
</reference>
<organism evidence="4 5">
    <name type="scientific">Platanthera guangdongensis</name>
    <dbReference type="NCBI Taxonomy" id="2320717"/>
    <lineage>
        <taxon>Eukaryota</taxon>
        <taxon>Viridiplantae</taxon>
        <taxon>Streptophyta</taxon>
        <taxon>Embryophyta</taxon>
        <taxon>Tracheophyta</taxon>
        <taxon>Spermatophyta</taxon>
        <taxon>Magnoliopsida</taxon>
        <taxon>Liliopsida</taxon>
        <taxon>Asparagales</taxon>
        <taxon>Orchidaceae</taxon>
        <taxon>Orchidoideae</taxon>
        <taxon>Orchideae</taxon>
        <taxon>Orchidinae</taxon>
        <taxon>Platanthera</taxon>
    </lineage>
</organism>
<dbReference type="PROSITE" id="PS51698">
    <property type="entry name" value="U_BOX"/>
    <property type="match status" value="1"/>
</dbReference>
<keyword evidence="5" id="KW-1185">Reference proteome</keyword>
<dbReference type="SUPFAM" id="SSF57850">
    <property type="entry name" value="RING/U-box"/>
    <property type="match status" value="1"/>
</dbReference>
<proteinExistence type="predicted"/>
<dbReference type="EMBL" id="JBBWWR010000013">
    <property type="protein sequence ID" value="KAK8955819.1"/>
    <property type="molecule type" value="Genomic_DNA"/>
</dbReference>
<dbReference type="InterPro" id="IPR055566">
    <property type="entry name" value="ARM_LIN"/>
</dbReference>